<dbReference type="Gene3D" id="3.90.380.10">
    <property type="entry name" value="Naphthalene 1,2-dioxygenase Alpha Subunit, Chain A, domain 1"/>
    <property type="match status" value="1"/>
</dbReference>
<dbReference type="Pfam" id="PF19112">
    <property type="entry name" value="VanA_C"/>
    <property type="match status" value="1"/>
</dbReference>
<evidence type="ECO:0000256" key="4">
    <source>
        <dbReference type="ARBA" id="ARBA00023004"/>
    </source>
</evidence>
<evidence type="ECO:0000256" key="5">
    <source>
        <dbReference type="ARBA" id="ARBA00023014"/>
    </source>
</evidence>
<gene>
    <name evidence="8" type="ORF">WG929_19925</name>
</gene>
<evidence type="ECO:0000313" key="8">
    <source>
        <dbReference type="EMBL" id="MFK4754674.1"/>
    </source>
</evidence>
<protein>
    <submittedName>
        <fullName evidence="8">Aromatic ring-hydroxylating dioxygenase subunit alpha</fullName>
    </submittedName>
</protein>
<organism evidence="8 9">
    <name type="scientific">Oceanobacter antarcticus</name>
    <dbReference type="NCBI Taxonomy" id="3133425"/>
    <lineage>
        <taxon>Bacteria</taxon>
        <taxon>Pseudomonadati</taxon>
        <taxon>Pseudomonadota</taxon>
        <taxon>Gammaproteobacteria</taxon>
        <taxon>Oceanospirillales</taxon>
        <taxon>Oceanospirillaceae</taxon>
        <taxon>Oceanobacter</taxon>
    </lineage>
</organism>
<evidence type="ECO:0000256" key="6">
    <source>
        <dbReference type="SAM" id="MobiDB-lite"/>
    </source>
</evidence>
<dbReference type="GO" id="GO:0051213">
    <property type="term" value="F:dioxygenase activity"/>
    <property type="evidence" value="ECO:0007669"/>
    <property type="project" value="UniProtKB-KW"/>
</dbReference>
<name>A0ABW8NP40_9GAMM</name>
<dbReference type="PANTHER" id="PTHR21266">
    <property type="entry name" value="IRON-SULFUR DOMAIN CONTAINING PROTEIN"/>
    <property type="match status" value="1"/>
</dbReference>
<comment type="caution">
    <text evidence="8">The sequence shown here is derived from an EMBL/GenBank/DDBJ whole genome shotgun (WGS) entry which is preliminary data.</text>
</comment>
<reference evidence="8 9" key="1">
    <citation type="submission" date="2024-03" db="EMBL/GenBank/DDBJ databases">
        <title>High-quality draft genome sequence of Oceanobacter sp. wDCs-4.</title>
        <authorList>
            <person name="Dong C."/>
        </authorList>
    </citation>
    <scope>NUCLEOTIDE SEQUENCE [LARGE SCALE GENOMIC DNA]</scope>
    <source>
        <strain evidence="9">wDCs-4</strain>
    </source>
</reference>
<keyword evidence="1" id="KW-0001">2Fe-2S</keyword>
<dbReference type="InterPro" id="IPR017941">
    <property type="entry name" value="Rieske_2Fe-2S"/>
</dbReference>
<keyword evidence="3" id="KW-0560">Oxidoreductase</keyword>
<proteinExistence type="predicted"/>
<dbReference type="Pfam" id="PF00355">
    <property type="entry name" value="Rieske"/>
    <property type="match status" value="1"/>
</dbReference>
<evidence type="ECO:0000313" key="9">
    <source>
        <dbReference type="Proteomes" id="UP001620597"/>
    </source>
</evidence>
<accession>A0ABW8NP40</accession>
<dbReference type="SUPFAM" id="SSF50022">
    <property type="entry name" value="ISP domain"/>
    <property type="match status" value="1"/>
</dbReference>
<dbReference type="InterPro" id="IPR050584">
    <property type="entry name" value="Cholesterol_7-desaturase"/>
</dbReference>
<evidence type="ECO:0000256" key="3">
    <source>
        <dbReference type="ARBA" id="ARBA00023002"/>
    </source>
</evidence>
<dbReference type="RefSeq" id="WP_416207489.1">
    <property type="nucleotide sequence ID" value="NZ_JBBKTX010000038.1"/>
</dbReference>
<dbReference type="PROSITE" id="PS51296">
    <property type="entry name" value="RIESKE"/>
    <property type="match status" value="1"/>
</dbReference>
<dbReference type="InterPro" id="IPR044043">
    <property type="entry name" value="VanA_C_cat"/>
</dbReference>
<dbReference type="PANTHER" id="PTHR21266:SF60">
    <property type="entry name" value="3-KETOSTEROID-9-ALPHA-MONOOXYGENASE, OXYGENASE COMPONENT"/>
    <property type="match status" value="1"/>
</dbReference>
<keyword evidence="2" id="KW-0479">Metal-binding</keyword>
<dbReference type="EMBL" id="JBBKTX010000038">
    <property type="protein sequence ID" value="MFK4754674.1"/>
    <property type="molecule type" value="Genomic_DNA"/>
</dbReference>
<evidence type="ECO:0000256" key="2">
    <source>
        <dbReference type="ARBA" id="ARBA00022723"/>
    </source>
</evidence>
<sequence length="387" mass="43220">MTLTRIQRAAQVAGKSLAGRDTPFIFNEWYVAALSREVSREPLARTILGKTLVFYRKQDGGPVALSNRCAHRSFPLDKGTLVGDHLVCGYHGMRYNELGEVIEVPSQASCGGISIRHYPLVEMGPVIWIWMGQPEQADPATIPEMPMLEDGWVTSEDYMDLKANYVYLHENLLDLTHLSFLHANTFGTPDYARADFDVQISDTRMWLKRYVMPTRLPPVWAKPTRLEGKDAARITTSDFVSPALHIVHAEFYDLALAESERPDQRIKTAHIPTPSTATETHYFVVHGRNFALEEGDVTDFMHQQLMAAFQEDVVGLQQQEILMAAEMDDNYFEISVKSDAASVAMRRYIKRRANEEQGLITTDAPASSTAPTAPAAPATVGNIPVPV</sequence>
<dbReference type="InterPro" id="IPR036922">
    <property type="entry name" value="Rieske_2Fe-2S_sf"/>
</dbReference>
<dbReference type="Gene3D" id="2.102.10.10">
    <property type="entry name" value="Rieske [2Fe-2S] iron-sulphur domain"/>
    <property type="match status" value="1"/>
</dbReference>
<feature type="region of interest" description="Disordered" evidence="6">
    <location>
        <begin position="359"/>
        <end position="387"/>
    </location>
</feature>
<keyword evidence="4" id="KW-0408">Iron</keyword>
<dbReference type="SUPFAM" id="SSF55961">
    <property type="entry name" value="Bet v1-like"/>
    <property type="match status" value="1"/>
</dbReference>
<keyword evidence="5" id="KW-0411">Iron-sulfur</keyword>
<feature type="domain" description="Rieske" evidence="7">
    <location>
        <begin position="29"/>
        <end position="129"/>
    </location>
</feature>
<dbReference type="Proteomes" id="UP001620597">
    <property type="component" value="Unassembled WGS sequence"/>
</dbReference>
<keyword evidence="9" id="KW-1185">Reference proteome</keyword>
<evidence type="ECO:0000259" key="7">
    <source>
        <dbReference type="PROSITE" id="PS51296"/>
    </source>
</evidence>
<keyword evidence="8" id="KW-0223">Dioxygenase</keyword>
<evidence type="ECO:0000256" key="1">
    <source>
        <dbReference type="ARBA" id="ARBA00022714"/>
    </source>
</evidence>
<feature type="compositionally biased region" description="Low complexity" evidence="6">
    <location>
        <begin position="361"/>
        <end position="379"/>
    </location>
</feature>